<dbReference type="EMBL" id="BJYR01000019">
    <property type="protein sequence ID" value="GEO01159.1"/>
    <property type="molecule type" value="Genomic_DNA"/>
</dbReference>
<evidence type="ECO:0000313" key="3">
    <source>
        <dbReference type="EMBL" id="GEO01159.1"/>
    </source>
</evidence>
<dbReference type="InterPro" id="IPR042150">
    <property type="entry name" value="MmRce1-like"/>
</dbReference>
<protein>
    <submittedName>
        <fullName evidence="3">CAAX amino protease</fullName>
    </submittedName>
</protein>
<feature type="transmembrane region" description="Helical" evidence="1">
    <location>
        <begin position="94"/>
        <end position="117"/>
    </location>
</feature>
<organism evidence="3 4">
    <name type="scientific">Novosphingobium sediminis</name>
    <dbReference type="NCBI Taxonomy" id="707214"/>
    <lineage>
        <taxon>Bacteria</taxon>
        <taxon>Pseudomonadati</taxon>
        <taxon>Pseudomonadota</taxon>
        <taxon>Alphaproteobacteria</taxon>
        <taxon>Sphingomonadales</taxon>
        <taxon>Sphingomonadaceae</taxon>
        <taxon>Novosphingobium</taxon>
    </lineage>
</organism>
<accession>A0A512AN72</accession>
<sequence length="290" mass="31122">MTSLVSGTASARPQSAAWAARVATFLALAFGFSWLIWLGVWSATGRPDSLTGTPMLIAVYVGSFGPGLAGAALSAREGRLREWAAGFLRWRMGWAGVAAIALPLPIVVLGLTAALGYTPVPMDSVPPVLSYLTLFPAVIFNGVVTAVLGAGPLGEEGGWRGYLLPRLLDRLGEVPASLLLGLIWSFWHLPIMAILPEWRGGLSFGFYLPAYTVTVMGLSLLMTRIWLLARRSTLAAVWMHGVINALGAIAFSAQLWDGGWSAKANMLHFTSAIWLAALVLHLMKGMHQRR</sequence>
<evidence type="ECO:0000259" key="2">
    <source>
        <dbReference type="Pfam" id="PF02517"/>
    </source>
</evidence>
<gene>
    <name evidence="3" type="ORF">NSE01_29910</name>
</gene>
<proteinExistence type="predicted"/>
<dbReference type="RefSeq" id="WP_147160476.1">
    <property type="nucleotide sequence ID" value="NZ_BJYR01000019.1"/>
</dbReference>
<dbReference type="GO" id="GO:0004175">
    <property type="term" value="F:endopeptidase activity"/>
    <property type="evidence" value="ECO:0007669"/>
    <property type="project" value="UniProtKB-ARBA"/>
</dbReference>
<evidence type="ECO:0000313" key="4">
    <source>
        <dbReference type="Proteomes" id="UP000321464"/>
    </source>
</evidence>
<dbReference type="GO" id="GO:0080120">
    <property type="term" value="P:CAAX-box protein maturation"/>
    <property type="evidence" value="ECO:0007669"/>
    <property type="project" value="UniProtKB-ARBA"/>
</dbReference>
<name>A0A512AN72_9SPHN</name>
<feature type="transmembrane region" description="Helical" evidence="1">
    <location>
        <begin position="206"/>
        <end position="227"/>
    </location>
</feature>
<dbReference type="Pfam" id="PF02517">
    <property type="entry name" value="Rce1-like"/>
    <property type="match status" value="1"/>
</dbReference>
<feature type="transmembrane region" description="Helical" evidence="1">
    <location>
        <begin position="234"/>
        <end position="253"/>
    </location>
</feature>
<comment type="caution">
    <text evidence="3">The sequence shown here is derived from an EMBL/GenBank/DDBJ whole genome shotgun (WGS) entry which is preliminary data.</text>
</comment>
<dbReference type="AlphaFoldDB" id="A0A512AN72"/>
<keyword evidence="1" id="KW-0472">Membrane</keyword>
<reference evidence="3 4" key="1">
    <citation type="submission" date="2019-07" db="EMBL/GenBank/DDBJ databases">
        <title>Whole genome shotgun sequence of Novosphingobium sediminis NBRC 106119.</title>
        <authorList>
            <person name="Hosoyama A."/>
            <person name="Uohara A."/>
            <person name="Ohji S."/>
            <person name="Ichikawa N."/>
        </authorList>
    </citation>
    <scope>NUCLEOTIDE SEQUENCE [LARGE SCALE GENOMIC DNA]</scope>
    <source>
        <strain evidence="3 4">NBRC 106119</strain>
    </source>
</reference>
<dbReference type="GO" id="GO:0006508">
    <property type="term" value="P:proteolysis"/>
    <property type="evidence" value="ECO:0007669"/>
    <property type="project" value="UniProtKB-KW"/>
</dbReference>
<evidence type="ECO:0000256" key="1">
    <source>
        <dbReference type="SAM" id="Phobius"/>
    </source>
</evidence>
<dbReference type="PANTHER" id="PTHR35797">
    <property type="entry name" value="PROTEASE-RELATED"/>
    <property type="match status" value="1"/>
</dbReference>
<dbReference type="PANTHER" id="PTHR35797:SF1">
    <property type="entry name" value="PROTEASE"/>
    <property type="match status" value="1"/>
</dbReference>
<dbReference type="OrthoDB" id="3693644at2"/>
<keyword evidence="4" id="KW-1185">Reference proteome</keyword>
<keyword evidence="1" id="KW-1133">Transmembrane helix</keyword>
<feature type="transmembrane region" description="Helical" evidence="1">
    <location>
        <begin position="174"/>
        <end position="194"/>
    </location>
</feature>
<feature type="transmembrane region" description="Helical" evidence="1">
    <location>
        <begin position="22"/>
        <end position="43"/>
    </location>
</feature>
<dbReference type="Proteomes" id="UP000321464">
    <property type="component" value="Unassembled WGS sequence"/>
</dbReference>
<feature type="transmembrane region" description="Helical" evidence="1">
    <location>
        <begin position="129"/>
        <end position="153"/>
    </location>
</feature>
<feature type="transmembrane region" description="Helical" evidence="1">
    <location>
        <begin position="265"/>
        <end position="283"/>
    </location>
</feature>
<keyword evidence="1" id="KW-0812">Transmembrane</keyword>
<keyword evidence="3" id="KW-0378">Hydrolase</keyword>
<dbReference type="InterPro" id="IPR003675">
    <property type="entry name" value="Rce1/LyrA-like_dom"/>
</dbReference>
<feature type="transmembrane region" description="Helical" evidence="1">
    <location>
        <begin position="55"/>
        <end position="73"/>
    </location>
</feature>
<feature type="domain" description="CAAX prenyl protease 2/Lysostaphin resistance protein A-like" evidence="2">
    <location>
        <begin position="145"/>
        <end position="246"/>
    </location>
</feature>
<keyword evidence="3" id="KW-0645">Protease</keyword>